<organism evidence="1 2">
    <name type="scientific">Chitinophaga horti</name>
    <dbReference type="NCBI Taxonomy" id="2920382"/>
    <lineage>
        <taxon>Bacteria</taxon>
        <taxon>Pseudomonadati</taxon>
        <taxon>Bacteroidota</taxon>
        <taxon>Chitinophagia</taxon>
        <taxon>Chitinophagales</taxon>
        <taxon>Chitinophagaceae</taxon>
        <taxon>Chitinophaga</taxon>
    </lineage>
</organism>
<dbReference type="Proteomes" id="UP001162741">
    <property type="component" value="Chromosome"/>
</dbReference>
<accession>A0ABY6J7I1</accession>
<proteinExistence type="predicted"/>
<evidence type="ECO:0000313" key="2">
    <source>
        <dbReference type="Proteomes" id="UP001162741"/>
    </source>
</evidence>
<evidence type="ECO:0000313" key="1">
    <source>
        <dbReference type="EMBL" id="UYQ95645.1"/>
    </source>
</evidence>
<gene>
    <name evidence="1" type="ORF">MKQ68_11080</name>
</gene>
<dbReference type="EMBL" id="CP107006">
    <property type="protein sequence ID" value="UYQ95645.1"/>
    <property type="molecule type" value="Genomic_DNA"/>
</dbReference>
<keyword evidence="2" id="KW-1185">Reference proteome</keyword>
<sequence length="574" mass="62154">MHYKHFAAGLLLCSGTFLSCKKNKADFFNDNRPSTEVTNSSLVRLVNINGSGQLVVNGDTLTTWKFNMPVVGGNTPAVDGTKWFPETGSLGTTYSIPRQLLQNGKAFIYTNIFGYQLAPDSIGFNVEEKANMPMDYYMLKGDIATATLQPRIMEVPRQTTAPSRPGYFKIRLLNIADRLKPQGDPVFEDLSKPLTLAYADGTPVSTQTTSVGVRQYSEYVEVPYGTYQFKVLTPEGTEVAAQGGTTFESTNVQDQSTSTLVTATTGIPHTVSTGLTYAPVRSFKPGGVYTIVVATHTVRVPYYPADFAGENVPGFQNVFRVIADISEPENANYFRVQGVHALPGEGAVTFRVNGNKLGDLAYSAHTDYSIFVQGSTTIDALNAQGSVLASVSVDAAANLNYTAWLYKQPDGKAAIALVNNNLSGGMYFVGTGTDGQDGQYLQVKQHYPFAKRFLNLCADLPYASFTLANGASMGASASNLAPGEIALHLPYHRSAQGADDYQIMVYRSSPGVFPGNWITQIPVLKNTDFIAKPEHYIRPVKPKQEPGVYTVALIGELAGTGAQQAKMIIVKHTK</sequence>
<protein>
    <submittedName>
        <fullName evidence="1">DUF4397 domain-containing protein</fullName>
    </submittedName>
</protein>
<dbReference type="PROSITE" id="PS51257">
    <property type="entry name" value="PROKAR_LIPOPROTEIN"/>
    <property type="match status" value="1"/>
</dbReference>
<dbReference type="RefSeq" id="WP_264283356.1">
    <property type="nucleotide sequence ID" value="NZ_CP107006.1"/>
</dbReference>
<name>A0ABY6J7I1_9BACT</name>
<reference evidence="1" key="1">
    <citation type="submission" date="2022-10" db="EMBL/GenBank/DDBJ databases">
        <title>Chitinophaga sp. nov., isolated from soil.</title>
        <authorList>
            <person name="Jeon C.O."/>
        </authorList>
    </citation>
    <scope>NUCLEOTIDE SEQUENCE</scope>
    <source>
        <strain evidence="1">R8</strain>
    </source>
</reference>